<dbReference type="AlphaFoldDB" id="A0A1P8WLL9"/>
<feature type="domain" description="CBS" evidence="4">
    <location>
        <begin position="40"/>
        <end position="97"/>
    </location>
</feature>
<dbReference type="InterPro" id="IPR000644">
    <property type="entry name" value="CBS_dom"/>
</dbReference>
<dbReference type="Proteomes" id="UP000187735">
    <property type="component" value="Chromosome"/>
</dbReference>
<evidence type="ECO:0000313" key="6">
    <source>
        <dbReference type="Proteomes" id="UP000187735"/>
    </source>
</evidence>
<dbReference type="Gene3D" id="3.10.580.10">
    <property type="entry name" value="CBS-domain"/>
    <property type="match status" value="1"/>
</dbReference>
<gene>
    <name evidence="5" type="ORF">Fuma_04604</name>
</gene>
<keyword evidence="1 2" id="KW-0129">CBS domain</keyword>
<accession>A0A1P8WLL9</accession>
<organism evidence="5 6">
    <name type="scientific">Fuerstiella marisgermanici</name>
    <dbReference type="NCBI Taxonomy" id="1891926"/>
    <lineage>
        <taxon>Bacteria</taxon>
        <taxon>Pseudomonadati</taxon>
        <taxon>Planctomycetota</taxon>
        <taxon>Planctomycetia</taxon>
        <taxon>Planctomycetales</taxon>
        <taxon>Planctomycetaceae</taxon>
        <taxon>Fuerstiella</taxon>
    </lineage>
</organism>
<dbReference type="PROSITE" id="PS51371">
    <property type="entry name" value="CBS"/>
    <property type="match status" value="2"/>
</dbReference>
<dbReference type="PANTHER" id="PTHR43080:SF2">
    <property type="entry name" value="CBS DOMAIN-CONTAINING PROTEIN"/>
    <property type="match status" value="1"/>
</dbReference>
<sequence length="161" mass="17729">MADSNQTDSGSFEDPLENYDGPNFDDPVEQALHEKTVESIQAQPMTCIEASTSVRETMKLMVGRQIACVLVQEDGKLVGIFGDRDVLDKVCLEYDDVIDGPIRAVMTANPVFVHQHDSTAKVLSIMAVSGLRHVPVIDADQRPIGIVSPQRMTQFLSHYLA</sequence>
<dbReference type="InterPro" id="IPR046342">
    <property type="entry name" value="CBS_dom_sf"/>
</dbReference>
<evidence type="ECO:0000259" key="4">
    <source>
        <dbReference type="PROSITE" id="PS51371"/>
    </source>
</evidence>
<evidence type="ECO:0000313" key="5">
    <source>
        <dbReference type="EMBL" id="APZ94953.1"/>
    </source>
</evidence>
<dbReference type="KEGG" id="fmr:Fuma_04604"/>
<keyword evidence="6" id="KW-1185">Reference proteome</keyword>
<dbReference type="RefSeq" id="WP_077026181.1">
    <property type="nucleotide sequence ID" value="NZ_CP017641.1"/>
</dbReference>
<dbReference type="InterPro" id="IPR051257">
    <property type="entry name" value="Diverse_CBS-Domain"/>
</dbReference>
<feature type="region of interest" description="Disordered" evidence="3">
    <location>
        <begin position="1"/>
        <end position="27"/>
    </location>
</feature>
<feature type="domain" description="CBS" evidence="4">
    <location>
        <begin position="106"/>
        <end position="161"/>
    </location>
</feature>
<dbReference type="SUPFAM" id="SSF54631">
    <property type="entry name" value="CBS-domain pair"/>
    <property type="match status" value="1"/>
</dbReference>
<dbReference type="STRING" id="1891926.Fuma_04604"/>
<evidence type="ECO:0000256" key="3">
    <source>
        <dbReference type="SAM" id="MobiDB-lite"/>
    </source>
</evidence>
<feature type="compositionally biased region" description="Polar residues" evidence="3">
    <location>
        <begin position="1"/>
        <end position="10"/>
    </location>
</feature>
<protein>
    <submittedName>
        <fullName evidence="5">Putative manganese-dependent inorganic pyrophosphatase</fullName>
    </submittedName>
</protein>
<dbReference type="SMART" id="SM00116">
    <property type="entry name" value="CBS"/>
    <property type="match status" value="2"/>
</dbReference>
<evidence type="ECO:0000256" key="2">
    <source>
        <dbReference type="PROSITE-ProRule" id="PRU00703"/>
    </source>
</evidence>
<dbReference type="EMBL" id="CP017641">
    <property type="protein sequence ID" value="APZ94953.1"/>
    <property type="molecule type" value="Genomic_DNA"/>
</dbReference>
<dbReference type="Pfam" id="PF00571">
    <property type="entry name" value="CBS"/>
    <property type="match status" value="2"/>
</dbReference>
<dbReference type="OrthoDB" id="5295985at2"/>
<dbReference type="PANTHER" id="PTHR43080">
    <property type="entry name" value="CBS DOMAIN-CONTAINING PROTEIN CBSX3, MITOCHONDRIAL"/>
    <property type="match status" value="1"/>
</dbReference>
<proteinExistence type="predicted"/>
<reference evidence="5 6" key="1">
    <citation type="journal article" date="2016" name="Front. Microbiol.">
        <title>Fuerstia marisgermanicae gen. nov., sp. nov., an Unusual Member of the Phylum Planctomycetes from the German Wadden Sea.</title>
        <authorList>
            <person name="Kohn T."/>
            <person name="Heuer A."/>
            <person name="Jogler M."/>
            <person name="Vollmers J."/>
            <person name="Boedeker C."/>
            <person name="Bunk B."/>
            <person name="Rast P."/>
            <person name="Borchert D."/>
            <person name="Glockner I."/>
            <person name="Freese H.M."/>
            <person name="Klenk H.P."/>
            <person name="Overmann J."/>
            <person name="Kaster A.K."/>
            <person name="Rohde M."/>
            <person name="Wiegand S."/>
            <person name="Jogler C."/>
        </authorList>
    </citation>
    <scope>NUCLEOTIDE SEQUENCE [LARGE SCALE GENOMIC DNA]</scope>
    <source>
        <strain evidence="5 6">NH11</strain>
    </source>
</reference>
<evidence type="ECO:0000256" key="1">
    <source>
        <dbReference type="ARBA" id="ARBA00023122"/>
    </source>
</evidence>
<name>A0A1P8WLL9_9PLAN</name>